<dbReference type="Gene3D" id="3.80.10.10">
    <property type="entry name" value="Ribonuclease Inhibitor"/>
    <property type="match status" value="4"/>
</dbReference>
<dbReference type="HOGENOM" id="CLU_000430_1_1_1"/>
<dbReference type="InterPro" id="IPR029787">
    <property type="entry name" value="Nucleotide_cyclase"/>
</dbReference>
<dbReference type="PROSITE" id="PS50125">
    <property type="entry name" value="GUANYLATE_CYCLASE_2"/>
    <property type="match status" value="1"/>
</dbReference>
<dbReference type="Gene3D" id="3.60.40.10">
    <property type="entry name" value="PPM-type phosphatase domain"/>
    <property type="match status" value="1"/>
</dbReference>
<evidence type="ECO:0000256" key="1">
    <source>
        <dbReference type="ARBA" id="ARBA00022614"/>
    </source>
</evidence>
<dbReference type="InterPro" id="IPR050216">
    <property type="entry name" value="LRR_domain-containing"/>
</dbReference>
<dbReference type="SMART" id="SM00332">
    <property type="entry name" value="PP2Cc"/>
    <property type="match status" value="1"/>
</dbReference>
<reference evidence="8" key="2">
    <citation type="submission" date="2015-01" db="EMBL/GenBank/DDBJ databases">
        <title>Evolutionary Origins and Diversification of the Mycorrhizal Mutualists.</title>
        <authorList>
            <consortium name="DOE Joint Genome Institute"/>
            <consortium name="Mycorrhizal Genomics Consortium"/>
            <person name="Kohler A."/>
            <person name="Kuo A."/>
            <person name="Nagy L.G."/>
            <person name="Floudas D."/>
            <person name="Copeland A."/>
            <person name="Barry K.W."/>
            <person name="Cichocki N."/>
            <person name="Veneault-Fourrey C."/>
            <person name="LaButti K."/>
            <person name="Lindquist E.A."/>
            <person name="Lipzen A."/>
            <person name="Lundell T."/>
            <person name="Morin E."/>
            <person name="Murat C."/>
            <person name="Riley R."/>
            <person name="Ohm R."/>
            <person name="Sun H."/>
            <person name="Tunlid A."/>
            <person name="Henrissat B."/>
            <person name="Grigoriev I.V."/>
            <person name="Hibbett D.S."/>
            <person name="Martin F."/>
        </authorList>
    </citation>
    <scope>NUCLEOTIDE SEQUENCE [LARGE SCALE GENOMIC DNA]</scope>
    <source>
        <strain evidence="8">Foug A</strain>
    </source>
</reference>
<dbReference type="Pfam" id="PF13855">
    <property type="entry name" value="LRR_8"/>
    <property type="match status" value="2"/>
</dbReference>
<dbReference type="PANTHER" id="PTHR48051:SF1">
    <property type="entry name" value="RAS SUPPRESSOR PROTEIN 1"/>
    <property type="match status" value="1"/>
</dbReference>
<evidence type="ECO:0000256" key="4">
    <source>
        <dbReference type="SAM" id="MobiDB-lite"/>
    </source>
</evidence>
<dbReference type="SMART" id="SM00044">
    <property type="entry name" value="CYCc"/>
    <property type="match status" value="1"/>
</dbReference>
<feature type="domain" description="PPM-type phosphatase" evidence="6">
    <location>
        <begin position="806"/>
        <end position="1083"/>
    </location>
</feature>
<dbReference type="EMBL" id="KN822006">
    <property type="protein sequence ID" value="KIM69614.1"/>
    <property type="molecule type" value="Genomic_DNA"/>
</dbReference>
<dbReference type="GO" id="GO:0046872">
    <property type="term" value="F:metal ion binding"/>
    <property type="evidence" value="ECO:0007669"/>
    <property type="project" value="UniProtKB-KW"/>
</dbReference>
<dbReference type="OrthoDB" id="2021138at2759"/>
<dbReference type="SMART" id="SM00369">
    <property type="entry name" value="LRR_TYP"/>
    <property type="match status" value="9"/>
</dbReference>
<evidence type="ECO:0000259" key="5">
    <source>
        <dbReference type="PROSITE" id="PS50125"/>
    </source>
</evidence>
<reference evidence="7 8" key="1">
    <citation type="submission" date="2014-04" db="EMBL/GenBank/DDBJ databases">
        <authorList>
            <consortium name="DOE Joint Genome Institute"/>
            <person name="Kuo A."/>
            <person name="Kohler A."/>
            <person name="Nagy L.G."/>
            <person name="Floudas D."/>
            <person name="Copeland A."/>
            <person name="Barry K.W."/>
            <person name="Cichocki N."/>
            <person name="Veneault-Fourrey C."/>
            <person name="LaButti K."/>
            <person name="Lindquist E.A."/>
            <person name="Lipzen A."/>
            <person name="Lundell T."/>
            <person name="Morin E."/>
            <person name="Murat C."/>
            <person name="Sun H."/>
            <person name="Tunlid A."/>
            <person name="Henrissat B."/>
            <person name="Grigoriev I.V."/>
            <person name="Hibbett D.S."/>
            <person name="Martin F."/>
            <person name="Nordberg H.P."/>
            <person name="Cantor M.N."/>
            <person name="Hua S.X."/>
        </authorList>
    </citation>
    <scope>NUCLEOTIDE SEQUENCE [LARGE SCALE GENOMIC DNA]</scope>
    <source>
        <strain evidence="7 8">Foug A</strain>
    </source>
</reference>
<evidence type="ECO:0008006" key="9">
    <source>
        <dbReference type="Google" id="ProtNLM"/>
    </source>
</evidence>
<keyword evidence="2" id="KW-0479">Metal-binding</keyword>
<dbReference type="Pfam" id="PF23010">
    <property type="entry name" value="RA_3"/>
    <property type="match status" value="1"/>
</dbReference>
<dbReference type="SUPFAM" id="SSF81606">
    <property type="entry name" value="PP2C-like"/>
    <property type="match status" value="1"/>
</dbReference>
<dbReference type="InterPro" id="IPR036457">
    <property type="entry name" value="PPM-type-like_dom_sf"/>
</dbReference>
<keyword evidence="3" id="KW-0677">Repeat</keyword>
<dbReference type="Gene3D" id="3.30.70.1230">
    <property type="entry name" value="Nucleotide cyclase"/>
    <property type="match status" value="1"/>
</dbReference>
<dbReference type="CDD" id="cd00143">
    <property type="entry name" value="PP2Cc"/>
    <property type="match status" value="1"/>
</dbReference>
<protein>
    <recommendedName>
        <fullName evidence="9">Adenylate cyclase</fullName>
    </recommendedName>
</protein>
<evidence type="ECO:0000256" key="2">
    <source>
        <dbReference type="ARBA" id="ARBA00022723"/>
    </source>
</evidence>
<dbReference type="InParanoid" id="A0A0C3EN67"/>
<evidence type="ECO:0000313" key="7">
    <source>
        <dbReference type="EMBL" id="KIM69614.1"/>
    </source>
</evidence>
<dbReference type="SUPFAM" id="SSF55073">
    <property type="entry name" value="Nucleotide cyclase"/>
    <property type="match status" value="1"/>
</dbReference>
<dbReference type="SUPFAM" id="SSF52058">
    <property type="entry name" value="L domain-like"/>
    <property type="match status" value="3"/>
</dbReference>
<keyword evidence="1" id="KW-0433">Leucine-rich repeat</keyword>
<evidence type="ECO:0000313" key="8">
    <source>
        <dbReference type="Proteomes" id="UP000053989"/>
    </source>
</evidence>
<dbReference type="CDD" id="cd07302">
    <property type="entry name" value="CHD"/>
    <property type="match status" value="1"/>
</dbReference>
<dbReference type="SMART" id="SM00364">
    <property type="entry name" value="LRR_BAC"/>
    <property type="match status" value="11"/>
</dbReference>
<name>A0A0C3EN67_9AGAM</name>
<dbReference type="InterPro" id="IPR055071">
    <property type="entry name" value="RA_PHLPP-like"/>
</dbReference>
<dbReference type="InterPro" id="IPR032675">
    <property type="entry name" value="LRR_dom_sf"/>
</dbReference>
<dbReference type="Proteomes" id="UP000053989">
    <property type="component" value="Unassembled WGS sequence"/>
</dbReference>
<keyword evidence="8" id="KW-1185">Reference proteome</keyword>
<dbReference type="GO" id="GO:0035556">
    <property type="term" value="P:intracellular signal transduction"/>
    <property type="evidence" value="ECO:0007669"/>
    <property type="project" value="InterPro"/>
</dbReference>
<dbReference type="PANTHER" id="PTHR48051">
    <property type="match status" value="1"/>
</dbReference>
<dbReference type="GO" id="GO:0005737">
    <property type="term" value="C:cytoplasm"/>
    <property type="evidence" value="ECO:0007669"/>
    <property type="project" value="TreeGrafter"/>
</dbReference>
<dbReference type="Pfam" id="PF00560">
    <property type="entry name" value="LRR_1"/>
    <property type="match status" value="1"/>
</dbReference>
<dbReference type="PROSITE" id="PS51450">
    <property type="entry name" value="LRR"/>
    <property type="match status" value="4"/>
</dbReference>
<dbReference type="PROSITE" id="PS51746">
    <property type="entry name" value="PPM_2"/>
    <property type="match status" value="1"/>
</dbReference>
<dbReference type="InterPro" id="IPR001932">
    <property type="entry name" value="PPM-type_phosphatase-like_dom"/>
</dbReference>
<dbReference type="FunCoup" id="A0A0C3EN67">
    <property type="interactions" value="104"/>
</dbReference>
<dbReference type="GO" id="GO:0009190">
    <property type="term" value="P:cyclic nucleotide biosynthetic process"/>
    <property type="evidence" value="ECO:0007669"/>
    <property type="project" value="InterPro"/>
</dbReference>
<dbReference type="InterPro" id="IPR001611">
    <property type="entry name" value="Leu-rich_rpt"/>
</dbReference>
<feature type="compositionally biased region" description="Basic residues" evidence="4">
    <location>
        <begin position="33"/>
        <end position="44"/>
    </location>
</feature>
<organism evidence="7 8">
    <name type="scientific">Scleroderma citrinum Foug A</name>
    <dbReference type="NCBI Taxonomy" id="1036808"/>
    <lineage>
        <taxon>Eukaryota</taxon>
        <taxon>Fungi</taxon>
        <taxon>Dikarya</taxon>
        <taxon>Basidiomycota</taxon>
        <taxon>Agaricomycotina</taxon>
        <taxon>Agaricomycetes</taxon>
        <taxon>Agaricomycetidae</taxon>
        <taxon>Boletales</taxon>
        <taxon>Sclerodermatineae</taxon>
        <taxon>Sclerodermataceae</taxon>
        <taxon>Scleroderma</taxon>
    </lineage>
</organism>
<dbReference type="STRING" id="1036808.A0A0C3EN67"/>
<evidence type="ECO:0000256" key="3">
    <source>
        <dbReference type="ARBA" id="ARBA00022737"/>
    </source>
</evidence>
<feature type="domain" description="Guanylate cyclase" evidence="5">
    <location>
        <begin position="1136"/>
        <end position="1272"/>
    </location>
</feature>
<gene>
    <name evidence="7" type="ORF">SCLCIDRAFT_102555</name>
</gene>
<feature type="compositionally biased region" description="Polar residues" evidence="4">
    <location>
        <begin position="13"/>
        <end position="30"/>
    </location>
</feature>
<sequence length="1490" mass="167121">MADVHSTSEDETVTPNSSRTPYDWPTSNDINARKRRVHKSHHTSKQPTPSLMSKSVRVRIYRDDGSYHVAQLLQSSTVADLTPSLNAKLLLPQERETHKLYLKERGRERVLAPTERPAAITRRRLEQAGYDQADSLDYIAAEDMTFLLKFVYKSQLLDLPVSFSFGFRPILSNHLQDEFHFHESEFVDLTGCGLPTIPIIFHKNAASIVSLNLSRNPMVEIPLDFVQSCNALHELRLSNMAMKKVPQNVRHLVSLRRLDLSCNRIIDLDDAGLDRILELNTLRLQNNRMEQLPWYFPRLCNLKNLNISNNKFVQLPPVICQLSALADLDISFNMITELPEDIGRLTQLERFIFVGNSISKIPEQCSQLVKLKILDCRRNNITDLSFAQTLPKLEFLQADHNCVHALDLSNWPITADRLEVSHNHITLLKLVPSTQSPCALTTLDVSHSKLYSLDDFALSHLTSLQHLKLDHNLFRSLPETLGDLSHLLTLSCSDNHLVELPESIGRLQRLESLDAHYNSLKHLPASLWNCASLTTINVTSNLLELWHDPPGTGLVVPPATGITLDVPPALPGGRCYAVRNFSTEPSLQNPPPAQPAPPLAYSLERLYVGENRLTNESLPPFTVLKELRVLNLSFNDIQEIPVTFFRDLCKLEELYLSGNQLTCIPTEDLYRLGRLSVLFLNGNKLQTLPHELGKVQSLTVLDVGSNALRYNINNWEFDWNWNFNQNLKYLNLSGNKRLEIKPESTAVKRRSTDEEDNRRVLADFSELHQLRVLGLIDVTTTFAPNIPDESANRRVRTSLSEVNKMSYGIADNLGLSGYPTMFDLVHPNFQGNQDQAVFAMFGRTRAPMSNNHLSKYLQDNFVNQFTDHLKKLDTTKEENVTDALRRTFLRLNKMLHDSLYADVSSHRKMSQASGSTGATTTFDGSHWGTGAEGIVLYFIGKTLYVANAGQALAVISCHGSATLISKRHEPFDRDETHRIRNAEGWISPKGLIHDSLDTSRAFGFFHDFPVVNSRPDVCEWQLTEQDEFVIIANSGLWDYISYQTAVDIARPEMPDPMIAAQKLRDFAISYGSDGSIMIMVICVADLFQSEQPVVDTALDRDAYNSAKKRGAKKSDISDRTIARLDGEVSPPVGHLCLVFTDIRNSTQLWDTNPGMPTAMRLHNNLLRRYLRICGGYVVKTEGDAFMCSFPTTLAALWWCLIIQLQLLHEPWPLEILECHEGREVSDANGNVIARGLSVRMGLHCGVPVCEPDPITNRMDYFGPMVIRAARICGHAGGGQIMCSADVVREIDARIKGVGPETAYSKSQPTQAIDGIRRMGIEVIPFGEIKLKGLEAPEMVSLIYPTQVVGRQELNAASMTTSVAPARVQWTVNQIKELAVLCLRFEALASSRVFRPPVEPSRKDGTQELVEDGTAYQHCDVNVLLPPMNEKMTDIEFMMLLDSLITRLENAASALAAKTVAKDLTTILTALRNHGGIDERTLHALSSLIGS</sequence>
<proteinExistence type="predicted"/>
<feature type="region of interest" description="Disordered" evidence="4">
    <location>
        <begin position="1"/>
        <end position="53"/>
    </location>
</feature>
<dbReference type="Pfam" id="PF00481">
    <property type="entry name" value="PP2C"/>
    <property type="match status" value="1"/>
</dbReference>
<dbReference type="InterPro" id="IPR003591">
    <property type="entry name" value="Leu-rich_rpt_typical-subtyp"/>
</dbReference>
<evidence type="ECO:0000259" key="6">
    <source>
        <dbReference type="PROSITE" id="PS51746"/>
    </source>
</evidence>
<accession>A0A0C3EN67</accession>
<dbReference type="Pfam" id="PF00211">
    <property type="entry name" value="Guanylate_cyc"/>
    <property type="match status" value="1"/>
</dbReference>
<dbReference type="InterPro" id="IPR001054">
    <property type="entry name" value="A/G_cyclase"/>
</dbReference>